<dbReference type="STRING" id="429701.A0A2G9HBN9"/>
<evidence type="ECO:0000256" key="4">
    <source>
        <dbReference type="ARBA" id="ARBA00022691"/>
    </source>
</evidence>
<dbReference type="Proteomes" id="UP000231279">
    <property type="component" value="Unassembled WGS sequence"/>
</dbReference>
<comment type="catalytic activity">
    <reaction evidence="5 6">
        <text>3 S-adenosyl-L-methionine = nicotianamine + 3 S-methyl-5'-thioadenosine + 3 H(+)</text>
        <dbReference type="Rhea" id="RHEA:16481"/>
        <dbReference type="ChEBI" id="CHEBI:15378"/>
        <dbReference type="ChEBI" id="CHEBI:17509"/>
        <dbReference type="ChEBI" id="CHEBI:58249"/>
        <dbReference type="ChEBI" id="CHEBI:59789"/>
        <dbReference type="EC" id="2.5.1.43"/>
    </reaction>
</comment>
<dbReference type="GO" id="GO:0030418">
    <property type="term" value="P:nicotianamine biosynthetic process"/>
    <property type="evidence" value="ECO:0007669"/>
    <property type="project" value="UniProtKB-UniRule"/>
</dbReference>
<evidence type="ECO:0000256" key="6">
    <source>
        <dbReference type="RuleBase" id="RU368095"/>
    </source>
</evidence>
<sequence>MACPRVDTLVQKLCDLHDKISDLDDLSPSPAVNALFTALVTACIPPHPLDVTKLCPKTKRIRNNLIQLCGQAESLLEKHYSTILGSFENPLDHLELFPYYSNYLKLAQLEFDLLRQHSPNPSRVAFVGSGPLPLTSIVMASNHLISSVFDNYDIDASANSMASKLVKSNPDLFERMRFHSIDIMNVPGEMLKQYDVIFLAALVGMEIEDKMRVIEHLGKNMAPGAILMLRSAHGARTFLYPVVEPRDLRGFNVLSVYHPTDDVINSVVVARKCPNVLDFVDKGVGPIMVCGKCGEINQGFNGFCKMNMIEEFAGEDHVC</sequence>
<comment type="caution">
    <text evidence="7">The sequence shown here is derived from an EMBL/GenBank/DDBJ whole genome shotgun (WGS) entry which is preliminary data.</text>
</comment>
<dbReference type="PANTHER" id="PTHR32266">
    <property type="entry name" value="NICOTIANAMINE SYNTHASE 3"/>
    <property type="match status" value="1"/>
</dbReference>
<dbReference type="EC" id="2.5.1.43" evidence="2 6"/>
<dbReference type="GO" id="GO:0030410">
    <property type="term" value="F:nicotianamine synthase activity"/>
    <property type="evidence" value="ECO:0007669"/>
    <property type="project" value="UniProtKB-UniRule"/>
</dbReference>
<evidence type="ECO:0000256" key="2">
    <source>
        <dbReference type="ARBA" id="ARBA00012675"/>
    </source>
</evidence>
<dbReference type="Pfam" id="PF03059">
    <property type="entry name" value="NAS"/>
    <property type="match status" value="1"/>
</dbReference>
<dbReference type="PANTHER" id="PTHR32266:SF12">
    <property type="entry name" value="NICOTIANAMINE SYNTHASE 3"/>
    <property type="match status" value="1"/>
</dbReference>
<comment type="function">
    <text evidence="6">Synthesizes nicotianamine, a polyamine which serves as a sensor for the physiological iron status within the plant, and/or might be involved in the transport of iron.</text>
</comment>
<keyword evidence="3 6" id="KW-0808">Transferase</keyword>
<organism evidence="7 8">
    <name type="scientific">Handroanthus impetiginosus</name>
    <dbReference type="NCBI Taxonomy" id="429701"/>
    <lineage>
        <taxon>Eukaryota</taxon>
        <taxon>Viridiplantae</taxon>
        <taxon>Streptophyta</taxon>
        <taxon>Embryophyta</taxon>
        <taxon>Tracheophyta</taxon>
        <taxon>Spermatophyta</taxon>
        <taxon>Magnoliopsida</taxon>
        <taxon>eudicotyledons</taxon>
        <taxon>Gunneridae</taxon>
        <taxon>Pentapetalae</taxon>
        <taxon>asterids</taxon>
        <taxon>lamiids</taxon>
        <taxon>Lamiales</taxon>
        <taxon>Bignoniaceae</taxon>
        <taxon>Crescentiina</taxon>
        <taxon>Tabebuia alliance</taxon>
        <taxon>Handroanthus</taxon>
    </lineage>
</organism>
<protein>
    <recommendedName>
        <fullName evidence="2 6">Nicotianamine synthase</fullName>
        <ecNumber evidence="2 6">2.5.1.43</ecNumber>
    </recommendedName>
</protein>
<evidence type="ECO:0000256" key="1">
    <source>
        <dbReference type="ARBA" id="ARBA00007009"/>
    </source>
</evidence>
<dbReference type="SUPFAM" id="SSF53335">
    <property type="entry name" value="S-adenosyl-L-methionine-dependent methyltransferases"/>
    <property type="match status" value="1"/>
</dbReference>
<comment type="similarity">
    <text evidence="1 6">Belongs to the nicotianamine synthase (NAS)-like family.</text>
</comment>
<name>A0A2G9HBN9_9LAMI</name>
<proteinExistence type="inferred from homology"/>
<keyword evidence="4 6" id="KW-0949">S-adenosyl-L-methionine</keyword>
<dbReference type="InterPro" id="IPR029063">
    <property type="entry name" value="SAM-dependent_MTases_sf"/>
</dbReference>
<dbReference type="EMBL" id="NKXS01002183">
    <property type="protein sequence ID" value="PIN14939.1"/>
    <property type="molecule type" value="Genomic_DNA"/>
</dbReference>
<evidence type="ECO:0000256" key="3">
    <source>
        <dbReference type="ARBA" id="ARBA00022679"/>
    </source>
</evidence>
<reference evidence="8" key="1">
    <citation type="journal article" date="2018" name="Gigascience">
        <title>Genome assembly of the Pink Ipe (Handroanthus impetiginosus, Bignoniaceae), a highly valued, ecologically keystone Neotropical timber forest tree.</title>
        <authorList>
            <person name="Silva-Junior O.B."/>
            <person name="Grattapaglia D."/>
            <person name="Novaes E."/>
            <person name="Collevatti R.G."/>
        </authorList>
    </citation>
    <scope>NUCLEOTIDE SEQUENCE [LARGE SCALE GENOMIC DNA]</scope>
    <source>
        <strain evidence="8">cv. UFG-1</strain>
    </source>
</reference>
<keyword evidence="8" id="KW-1185">Reference proteome</keyword>
<evidence type="ECO:0000313" key="7">
    <source>
        <dbReference type="EMBL" id="PIN14939.1"/>
    </source>
</evidence>
<dbReference type="OrthoDB" id="1858069at2759"/>
<gene>
    <name evidence="7" type="ORF">CDL12_12414</name>
</gene>
<dbReference type="InterPro" id="IPR004298">
    <property type="entry name" value="Nicotian_synth"/>
</dbReference>
<accession>A0A2G9HBN9</accession>
<evidence type="ECO:0000256" key="5">
    <source>
        <dbReference type="ARBA" id="ARBA00049391"/>
    </source>
</evidence>
<dbReference type="Gene3D" id="3.40.50.150">
    <property type="entry name" value="Vaccinia Virus protein VP39"/>
    <property type="match status" value="1"/>
</dbReference>
<evidence type="ECO:0000313" key="8">
    <source>
        <dbReference type="Proteomes" id="UP000231279"/>
    </source>
</evidence>
<dbReference type="PROSITE" id="PS51142">
    <property type="entry name" value="NAS"/>
    <property type="match status" value="1"/>
</dbReference>
<dbReference type="AlphaFoldDB" id="A0A2G9HBN9"/>